<feature type="compositionally biased region" description="Gly residues" evidence="1">
    <location>
        <begin position="41"/>
        <end position="53"/>
    </location>
</feature>
<accession>A0ABQ6JKR6</accession>
<evidence type="ECO:0000313" key="2">
    <source>
        <dbReference type="EMBL" id="GMA88583.1"/>
    </source>
</evidence>
<name>A0ABQ6JKR6_9ACTN</name>
<organism evidence="2 3">
    <name type="scientific">Angustibacter aerolatus</name>
    <dbReference type="NCBI Taxonomy" id="1162965"/>
    <lineage>
        <taxon>Bacteria</taxon>
        <taxon>Bacillati</taxon>
        <taxon>Actinomycetota</taxon>
        <taxon>Actinomycetes</taxon>
        <taxon>Kineosporiales</taxon>
        <taxon>Kineosporiaceae</taxon>
    </lineage>
</organism>
<keyword evidence="3" id="KW-1185">Reference proteome</keyword>
<proteinExistence type="predicted"/>
<comment type="caution">
    <text evidence="2">The sequence shown here is derived from an EMBL/GenBank/DDBJ whole genome shotgun (WGS) entry which is preliminary data.</text>
</comment>
<gene>
    <name evidence="2" type="ORF">GCM10025868_38330</name>
</gene>
<sequence>MAGTARTLVAVGTPRLASMLLTTRAAAPRSGVRSTPSDGAVAGGAAGAPAGTG</sequence>
<evidence type="ECO:0000256" key="1">
    <source>
        <dbReference type="SAM" id="MobiDB-lite"/>
    </source>
</evidence>
<evidence type="ECO:0000313" key="3">
    <source>
        <dbReference type="Proteomes" id="UP001157017"/>
    </source>
</evidence>
<protein>
    <submittedName>
        <fullName evidence="2">Uncharacterized protein</fullName>
    </submittedName>
</protein>
<reference evidence="3" key="1">
    <citation type="journal article" date="2019" name="Int. J. Syst. Evol. Microbiol.">
        <title>The Global Catalogue of Microorganisms (GCM) 10K type strain sequencing project: providing services to taxonomists for standard genome sequencing and annotation.</title>
        <authorList>
            <consortium name="The Broad Institute Genomics Platform"/>
            <consortium name="The Broad Institute Genome Sequencing Center for Infectious Disease"/>
            <person name="Wu L."/>
            <person name="Ma J."/>
        </authorList>
    </citation>
    <scope>NUCLEOTIDE SEQUENCE [LARGE SCALE GENOMIC DNA]</scope>
    <source>
        <strain evidence="3">NBRC 108730</strain>
    </source>
</reference>
<dbReference type="EMBL" id="BSUZ01000001">
    <property type="protein sequence ID" value="GMA88583.1"/>
    <property type="molecule type" value="Genomic_DNA"/>
</dbReference>
<dbReference type="Proteomes" id="UP001157017">
    <property type="component" value="Unassembled WGS sequence"/>
</dbReference>
<feature type="region of interest" description="Disordered" evidence="1">
    <location>
        <begin position="27"/>
        <end position="53"/>
    </location>
</feature>